<protein>
    <submittedName>
        <fullName evidence="7">Sterol desaturase family protein</fullName>
    </submittedName>
</protein>
<keyword evidence="3 5" id="KW-1133">Transmembrane helix</keyword>
<evidence type="ECO:0000256" key="4">
    <source>
        <dbReference type="ARBA" id="ARBA00023136"/>
    </source>
</evidence>
<feature type="transmembrane region" description="Helical" evidence="5">
    <location>
        <begin position="128"/>
        <end position="146"/>
    </location>
</feature>
<comment type="subcellular location">
    <subcellularLocation>
        <location evidence="1">Membrane</location>
    </subcellularLocation>
</comment>
<feature type="transmembrane region" description="Helical" evidence="5">
    <location>
        <begin position="6"/>
        <end position="22"/>
    </location>
</feature>
<proteinExistence type="predicted"/>
<dbReference type="AlphaFoldDB" id="A0A923HKV0"/>
<evidence type="ECO:0000313" key="8">
    <source>
        <dbReference type="Proteomes" id="UP000634011"/>
    </source>
</evidence>
<feature type="transmembrane region" description="Helical" evidence="5">
    <location>
        <begin position="72"/>
        <end position="88"/>
    </location>
</feature>
<dbReference type="RefSeq" id="WP_186911426.1">
    <property type="nucleotide sequence ID" value="NZ_JACOFV010000003.1"/>
</dbReference>
<keyword evidence="2 5" id="KW-0812">Transmembrane</keyword>
<dbReference type="PANTHER" id="PTHR11863">
    <property type="entry name" value="STEROL DESATURASE"/>
    <property type="match status" value="1"/>
</dbReference>
<name>A0A923HKV0_9BURK</name>
<dbReference type="InterPro" id="IPR006694">
    <property type="entry name" value="Fatty_acid_hydroxylase"/>
</dbReference>
<reference evidence="7" key="1">
    <citation type="submission" date="2020-08" db="EMBL/GenBank/DDBJ databases">
        <title>Novel species isolated from subtropical streams in China.</title>
        <authorList>
            <person name="Lu H."/>
        </authorList>
    </citation>
    <scope>NUCLEOTIDE SEQUENCE</scope>
    <source>
        <strain evidence="7">KACC 12607</strain>
    </source>
</reference>
<feature type="domain" description="Fatty acid hydroxylase" evidence="6">
    <location>
        <begin position="82"/>
        <end position="231"/>
    </location>
</feature>
<evidence type="ECO:0000259" key="6">
    <source>
        <dbReference type="Pfam" id="PF04116"/>
    </source>
</evidence>
<keyword evidence="4 5" id="KW-0472">Membrane</keyword>
<dbReference type="Proteomes" id="UP000634011">
    <property type="component" value="Unassembled WGS sequence"/>
</dbReference>
<comment type="caution">
    <text evidence="7">The sequence shown here is derived from an EMBL/GenBank/DDBJ whole genome shotgun (WGS) entry which is preliminary data.</text>
</comment>
<dbReference type="GO" id="GO:0016020">
    <property type="term" value="C:membrane"/>
    <property type="evidence" value="ECO:0007669"/>
    <property type="project" value="UniProtKB-SubCell"/>
</dbReference>
<dbReference type="InterPro" id="IPR050307">
    <property type="entry name" value="Sterol_Desaturase_Related"/>
</dbReference>
<dbReference type="GO" id="GO:0016491">
    <property type="term" value="F:oxidoreductase activity"/>
    <property type="evidence" value="ECO:0007669"/>
    <property type="project" value="InterPro"/>
</dbReference>
<organism evidence="7 8">
    <name type="scientific">Undibacterium jejuense</name>
    <dbReference type="NCBI Taxonomy" id="1344949"/>
    <lineage>
        <taxon>Bacteria</taxon>
        <taxon>Pseudomonadati</taxon>
        <taxon>Pseudomonadota</taxon>
        <taxon>Betaproteobacteria</taxon>
        <taxon>Burkholderiales</taxon>
        <taxon>Oxalobacteraceae</taxon>
        <taxon>Undibacterium</taxon>
    </lineage>
</organism>
<evidence type="ECO:0000256" key="1">
    <source>
        <dbReference type="ARBA" id="ARBA00004370"/>
    </source>
</evidence>
<dbReference type="EMBL" id="JACOFV010000003">
    <property type="protein sequence ID" value="MBC3861501.1"/>
    <property type="molecule type" value="Genomic_DNA"/>
</dbReference>
<dbReference type="GO" id="GO:0005506">
    <property type="term" value="F:iron ion binding"/>
    <property type="evidence" value="ECO:0007669"/>
    <property type="project" value="InterPro"/>
</dbReference>
<accession>A0A923HKV0</accession>
<gene>
    <name evidence="7" type="ORF">H8K32_05255</name>
</gene>
<evidence type="ECO:0000256" key="5">
    <source>
        <dbReference type="SAM" id="Phobius"/>
    </source>
</evidence>
<keyword evidence="8" id="KW-1185">Reference proteome</keyword>
<evidence type="ECO:0000256" key="3">
    <source>
        <dbReference type="ARBA" id="ARBA00022989"/>
    </source>
</evidence>
<evidence type="ECO:0000313" key="7">
    <source>
        <dbReference type="EMBL" id="MBC3861501.1"/>
    </source>
</evidence>
<feature type="transmembrane region" description="Helical" evidence="5">
    <location>
        <begin position="43"/>
        <end position="66"/>
    </location>
</feature>
<evidence type="ECO:0000256" key="2">
    <source>
        <dbReference type="ARBA" id="ARBA00022692"/>
    </source>
</evidence>
<dbReference type="Pfam" id="PF04116">
    <property type="entry name" value="FA_hydroxylase"/>
    <property type="match status" value="1"/>
</dbReference>
<dbReference type="GO" id="GO:0008610">
    <property type="term" value="P:lipid biosynthetic process"/>
    <property type="evidence" value="ECO:0007669"/>
    <property type="project" value="InterPro"/>
</dbReference>
<sequence length="288" mass="33148">MNPIQLIAITAIYLGFGLVEVVSGRFSKLGASKDDWKIDSAMLLLLLTLIQPGIVVAVNFLGMHFFPSQHNAYSYLPAWSMFLILLVADDLTQYWWHRLSHTSWMWPFHRAHHSAAYMSIRVVYRNNFFYYAAMPGIWISSILIYLGFGDVYVVYVILKLAVIIGAHSANPWDKPLYEMPVMKHVMWLVERTISTPATHYAHHALTMDDGIGHYRGNYGNFLFFWDILFGTALITRRYPPKVGLQDDLLYGKENWLAELFYPILKSKRSHSALGKEKVIIDEALAQEQ</sequence>